<keyword evidence="2" id="KW-0964">Secreted</keyword>
<dbReference type="Pfam" id="PF17771">
    <property type="entry name" value="ADAMTS_CR_2"/>
    <property type="match status" value="1"/>
</dbReference>
<evidence type="ECO:0000256" key="5">
    <source>
        <dbReference type="ARBA" id="ARBA00022723"/>
    </source>
</evidence>
<evidence type="ECO:0000256" key="7">
    <source>
        <dbReference type="ARBA" id="ARBA00022737"/>
    </source>
</evidence>
<dbReference type="InterPro" id="IPR036383">
    <property type="entry name" value="TSP1_rpt_sf"/>
</dbReference>
<dbReference type="PROSITE" id="PS50092">
    <property type="entry name" value="TSP1"/>
    <property type="match status" value="1"/>
</dbReference>
<reference evidence="15 16" key="1">
    <citation type="journal article" date="2023" name="Sci. Data">
        <title>Genome assembly of the Korean intertidal mud-creeper Batillaria attramentaria.</title>
        <authorList>
            <person name="Patra A.K."/>
            <person name="Ho P.T."/>
            <person name="Jun S."/>
            <person name="Lee S.J."/>
            <person name="Kim Y."/>
            <person name="Won Y.J."/>
        </authorList>
    </citation>
    <scope>NUCLEOTIDE SEQUENCE [LARGE SCALE GENOMIC DNA]</scope>
    <source>
        <strain evidence="15">Wonlab-2016</strain>
    </source>
</reference>
<dbReference type="GO" id="GO:0008237">
    <property type="term" value="F:metallopeptidase activity"/>
    <property type="evidence" value="ECO:0007669"/>
    <property type="project" value="UniProtKB-KW"/>
</dbReference>
<evidence type="ECO:0000256" key="8">
    <source>
        <dbReference type="ARBA" id="ARBA00022801"/>
    </source>
</evidence>
<dbReference type="Gene3D" id="3.40.1620.60">
    <property type="match status" value="1"/>
</dbReference>
<gene>
    <name evidence="15" type="ORF">BaRGS_00033226</name>
</gene>
<keyword evidence="10" id="KW-0482">Metalloprotease</keyword>
<evidence type="ECO:0000256" key="10">
    <source>
        <dbReference type="ARBA" id="ARBA00023049"/>
    </source>
</evidence>
<keyword evidence="3" id="KW-0272">Extracellular matrix</keyword>
<dbReference type="SMART" id="SM00209">
    <property type="entry name" value="TSP1"/>
    <property type="match status" value="1"/>
</dbReference>
<keyword evidence="16" id="KW-1185">Reference proteome</keyword>
<comment type="caution">
    <text evidence="15">The sequence shown here is derived from an EMBL/GenBank/DDBJ whole genome shotgun (WGS) entry which is preliminary data.</text>
</comment>
<evidence type="ECO:0000256" key="1">
    <source>
        <dbReference type="ARBA" id="ARBA00004498"/>
    </source>
</evidence>
<dbReference type="InterPro" id="IPR050439">
    <property type="entry name" value="ADAMTS_ADAMTS-like"/>
</dbReference>
<keyword evidence="5 13" id="KW-0479">Metal-binding</keyword>
<evidence type="ECO:0000313" key="16">
    <source>
        <dbReference type="Proteomes" id="UP001519460"/>
    </source>
</evidence>
<dbReference type="Gene3D" id="2.20.100.10">
    <property type="entry name" value="Thrombospondin type-1 (TSP1) repeat"/>
    <property type="match status" value="1"/>
</dbReference>
<feature type="binding site" evidence="13">
    <location>
        <position position="538"/>
    </location>
    <ligand>
        <name>Zn(2+)</name>
        <dbReference type="ChEBI" id="CHEBI:29105"/>
        <note>catalytic</note>
    </ligand>
</feature>
<keyword evidence="7" id="KW-0677">Repeat</keyword>
<sequence>IEAPREFECTLLTHFFEAEHLEKFAYSVVLTGYGAGRPAASDVPDTSRGAQNSGFQIVFPVAWDQDAQHIPIHSLHQTWRHRRSVRASPTLNVNLTGFGQNFHLELWQNDDLLAPGFKIYRRHHAKDIVADRVTESRTFEGKEGGSGEVKDGERPGVRVNERAEVKEGPVGVQVAPDEEVERAMSCQMTGKVRSHGDSPVAISICDGMKGVIRTMGEDYIIEPVVNHVIPDSEEYRQVAGQSSGGALRHLPHKLHRRSTMTRDQGKFCGAKNTESMQRQKRSTGSPTTVFMQAPNQIKKQHVHFIDEGDDDDDIIESSSRPVNAVDQLTKFEQFVLKENTDFREEIVHNDLWPYLSDDEILHARTLNFSSVQDDEWKYLQRSSEKTMEMLVVVDKTMLGRHGNKNITTYTLTLFNMVSKLFQDASLGSRIRVVLVGLILLEGDEPGLSISHHADKTLNSFCSWQSVLLGGNRRQHDHAVLLSAKDFCSYKNSPCDTLGFAPIGGMCNQIRSCTINEDTGLNTALTIAHEIGHNFGMFHDGEGNYCRQTVGSIMAPTLVSKDGTLQWSVCSRAYLLRFLNTPQSACLDDRSQHVAELKFPDQLPGQLYDADVQCKWQFGNSAQLCTYDFGKDTCKALWCYRGNKRCETKFLPAAEGTSCGRGMWCRDGRCVRYGNDGPQPVHGGWSSWAEWSECSRTCGKGVQARERGCTRPLPQYGGRSCEGDVRQHKLCNVQDCPSEGDDFHTVQCAQYDKKPFRGWYMHWKPYKKLYD</sequence>
<dbReference type="GO" id="GO:0006508">
    <property type="term" value="P:proteolysis"/>
    <property type="evidence" value="ECO:0007669"/>
    <property type="project" value="UniProtKB-KW"/>
</dbReference>
<dbReference type="InterPro" id="IPR041645">
    <property type="entry name" value="ADAMTS_CR_2"/>
</dbReference>
<feature type="non-terminal residue" evidence="15">
    <location>
        <position position="770"/>
    </location>
</feature>
<keyword evidence="4" id="KW-0645">Protease</keyword>
<dbReference type="InterPro" id="IPR002870">
    <property type="entry name" value="Peptidase_M12B_N"/>
</dbReference>
<dbReference type="EMBL" id="JACVVK020000403">
    <property type="protein sequence ID" value="KAK7475537.1"/>
    <property type="molecule type" value="Genomic_DNA"/>
</dbReference>
<dbReference type="Proteomes" id="UP001519460">
    <property type="component" value="Unassembled WGS sequence"/>
</dbReference>
<proteinExistence type="predicted"/>
<dbReference type="InterPro" id="IPR024079">
    <property type="entry name" value="MetalloPept_cat_dom_sf"/>
</dbReference>
<dbReference type="CDD" id="cd04273">
    <property type="entry name" value="ZnMc_ADAMTS_like"/>
    <property type="match status" value="1"/>
</dbReference>
<dbReference type="Pfam" id="PF00090">
    <property type="entry name" value="TSP_1"/>
    <property type="match status" value="1"/>
</dbReference>
<feature type="non-terminal residue" evidence="15">
    <location>
        <position position="1"/>
    </location>
</feature>
<evidence type="ECO:0000256" key="13">
    <source>
        <dbReference type="PROSITE-ProRule" id="PRU00276"/>
    </source>
</evidence>
<accession>A0ABD0JKI4</accession>
<evidence type="ECO:0000313" key="15">
    <source>
        <dbReference type="EMBL" id="KAK7475537.1"/>
    </source>
</evidence>
<evidence type="ECO:0000256" key="3">
    <source>
        <dbReference type="ARBA" id="ARBA00022530"/>
    </source>
</evidence>
<name>A0ABD0JKI4_9CAEN</name>
<evidence type="ECO:0000256" key="9">
    <source>
        <dbReference type="ARBA" id="ARBA00022833"/>
    </source>
</evidence>
<dbReference type="FunFam" id="2.20.100.10:FF:000007">
    <property type="entry name" value="Thrombospondin 1"/>
    <property type="match status" value="1"/>
</dbReference>
<evidence type="ECO:0000256" key="11">
    <source>
        <dbReference type="ARBA" id="ARBA00023157"/>
    </source>
</evidence>
<dbReference type="PANTHER" id="PTHR13723">
    <property type="entry name" value="ADAMTS A DISINTEGRIN AND METALLOPROTEASE WITH THROMBOSPONDIN MOTIFS PROTEASE"/>
    <property type="match status" value="1"/>
</dbReference>
<evidence type="ECO:0000256" key="4">
    <source>
        <dbReference type="ARBA" id="ARBA00022670"/>
    </source>
</evidence>
<dbReference type="SUPFAM" id="SSF82895">
    <property type="entry name" value="TSP-1 type 1 repeat"/>
    <property type="match status" value="1"/>
</dbReference>
<dbReference type="FunFam" id="3.40.390.10:FF:000001">
    <property type="entry name" value="A disintegrin and metalloproteinase with thrombospondin motifs 1"/>
    <property type="match status" value="1"/>
</dbReference>
<keyword evidence="6" id="KW-0732">Signal</keyword>
<protein>
    <recommendedName>
        <fullName evidence="14">Peptidase M12B domain-containing protein</fullName>
    </recommendedName>
</protein>
<keyword evidence="9 13" id="KW-0862">Zinc</keyword>
<dbReference type="Pfam" id="PF01421">
    <property type="entry name" value="Reprolysin"/>
    <property type="match status" value="1"/>
</dbReference>
<comment type="subcellular location">
    <subcellularLocation>
        <location evidence="1">Secreted</location>
        <location evidence="1">Extracellular space</location>
        <location evidence="1">Extracellular matrix</location>
    </subcellularLocation>
</comment>
<dbReference type="PRINTS" id="PR01705">
    <property type="entry name" value="TSP1REPEAT"/>
</dbReference>
<evidence type="ECO:0000256" key="12">
    <source>
        <dbReference type="ARBA" id="ARBA00023180"/>
    </source>
</evidence>
<dbReference type="Gene3D" id="3.40.390.10">
    <property type="entry name" value="Collagenase (Catalytic Domain)"/>
    <property type="match status" value="1"/>
</dbReference>
<feature type="binding site" evidence="13">
    <location>
        <position position="532"/>
    </location>
    <ligand>
        <name>Zn(2+)</name>
        <dbReference type="ChEBI" id="CHEBI:29105"/>
        <note>catalytic</note>
    </ligand>
</feature>
<comment type="caution">
    <text evidence="13">Lacks conserved residue(s) required for the propagation of feature annotation.</text>
</comment>
<evidence type="ECO:0000256" key="2">
    <source>
        <dbReference type="ARBA" id="ARBA00022525"/>
    </source>
</evidence>
<dbReference type="InterPro" id="IPR000884">
    <property type="entry name" value="TSP1_rpt"/>
</dbReference>
<dbReference type="PROSITE" id="PS50215">
    <property type="entry name" value="ADAM_MEPRO"/>
    <property type="match status" value="1"/>
</dbReference>
<keyword evidence="8" id="KW-0378">Hydrolase</keyword>
<dbReference type="SUPFAM" id="SSF55486">
    <property type="entry name" value="Metalloproteases ('zincins'), catalytic domain"/>
    <property type="match status" value="1"/>
</dbReference>
<evidence type="ECO:0000259" key="14">
    <source>
        <dbReference type="PROSITE" id="PS50215"/>
    </source>
</evidence>
<feature type="domain" description="Peptidase M12B" evidence="14">
    <location>
        <begin position="385"/>
        <end position="590"/>
    </location>
</feature>
<dbReference type="PANTHER" id="PTHR13723:SF293">
    <property type="entry name" value="A DISINTEGRIN AND METALLOPROTEINASE WITH THROMBOSPONDIN MOTIFS 18"/>
    <property type="match status" value="1"/>
</dbReference>
<keyword evidence="12" id="KW-0325">Glycoprotein</keyword>
<evidence type="ECO:0000256" key="6">
    <source>
        <dbReference type="ARBA" id="ARBA00022729"/>
    </source>
</evidence>
<feature type="binding site" evidence="13">
    <location>
        <position position="528"/>
    </location>
    <ligand>
        <name>Zn(2+)</name>
        <dbReference type="ChEBI" id="CHEBI:29105"/>
        <note>catalytic</note>
    </ligand>
</feature>
<dbReference type="InterPro" id="IPR001590">
    <property type="entry name" value="Peptidase_M12B"/>
</dbReference>
<dbReference type="GO" id="GO:0046872">
    <property type="term" value="F:metal ion binding"/>
    <property type="evidence" value="ECO:0007669"/>
    <property type="project" value="UniProtKB-KW"/>
</dbReference>
<feature type="active site" evidence="13">
    <location>
        <position position="529"/>
    </location>
</feature>
<organism evidence="15 16">
    <name type="scientific">Batillaria attramentaria</name>
    <dbReference type="NCBI Taxonomy" id="370345"/>
    <lineage>
        <taxon>Eukaryota</taxon>
        <taxon>Metazoa</taxon>
        <taxon>Spiralia</taxon>
        <taxon>Lophotrochozoa</taxon>
        <taxon>Mollusca</taxon>
        <taxon>Gastropoda</taxon>
        <taxon>Caenogastropoda</taxon>
        <taxon>Sorbeoconcha</taxon>
        <taxon>Cerithioidea</taxon>
        <taxon>Batillariidae</taxon>
        <taxon>Batillaria</taxon>
    </lineage>
</organism>
<dbReference type="Pfam" id="PF01562">
    <property type="entry name" value="Pep_M12B_propep"/>
    <property type="match status" value="1"/>
</dbReference>
<dbReference type="AlphaFoldDB" id="A0ABD0JKI4"/>
<keyword evidence="11" id="KW-1015">Disulfide bond</keyword>